<protein>
    <submittedName>
        <fullName evidence="2">Uncharacterized protein</fullName>
    </submittedName>
</protein>
<evidence type="ECO:0000313" key="3">
    <source>
        <dbReference type="Proteomes" id="UP000799764"/>
    </source>
</evidence>
<dbReference type="OrthoDB" id="3780798at2759"/>
<dbReference type="EMBL" id="MU001506">
    <property type="protein sequence ID" value="KAF2440967.1"/>
    <property type="molecule type" value="Genomic_DNA"/>
</dbReference>
<proteinExistence type="predicted"/>
<keyword evidence="3" id="KW-1185">Reference proteome</keyword>
<gene>
    <name evidence="2" type="ORF">P171DRAFT_434680</name>
</gene>
<comment type="caution">
    <text evidence="2">The sequence shown here is derived from an EMBL/GenBank/DDBJ whole genome shotgun (WGS) entry which is preliminary data.</text>
</comment>
<evidence type="ECO:0000256" key="1">
    <source>
        <dbReference type="SAM" id="MobiDB-lite"/>
    </source>
</evidence>
<evidence type="ECO:0000313" key="2">
    <source>
        <dbReference type="EMBL" id="KAF2440967.1"/>
    </source>
</evidence>
<reference evidence="2" key="1">
    <citation type="journal article" date="2020" name="Stud. Mycol.">
        <title>101 Dothideomycetes genomes: a test case for predicting lifestyles and emergence of pathogens.</title>
        <authorList>
            <person name="Haridas S."/>
            <person name="Albert R."/>
            <person name="Binder M."/>
            <person name="Bloem J."/>
            <person name="Labutti K."/>
            <person name="Salamov A."/>
            <person name="Andreopoulos B."/>
            <person name="Baker S."/>
            <person name="Barry K."/>
            <person name="Bills G."/>
            <person name="Bluhm B."/>
            <person name="Cannon C."/>
            <person name="Castanera R."/>
            <person name="Culley D."/>
            <person name="Daum C."/>
            <person name="Ezra D."/>
            <person name="Gonzalez J."/>
            <person name="Henrissat B."/>
            <person name="Kuo A."/>
            <person name="Liang C."/>
            <person name="Lipzen A."/>
            <person name="Lutzoni F."/>
            <person name="Magnuson J."/>
            <person name="Mondo S."/>
            <person name="Nolan M."/>
            <person name="Ohm R."/>
            <person name="Pangilinan J."/>
            <person name="Park H.-J."/>
            <person name="Ramirez L."/>
            <person name="Alfaro M."/>
            <person name="Sun H."/>
            <person name="Tritt A."/>
            <person name="Yoshinaga Y."/>
            <person name="Zwiers L.-H."/>
            <person name="Turgeon B."/>
            <person name="Goodwin S."/>
            <person name="Spatafora J."/>
            <person name="Crous P."/>
            <person name="Grigoriev I."/>
        </authorList>
    </citation>
    <scope>NUCLEOTIDE SEQUENCE</scope>
    <source>
        <strain evidence="2">CBS 690.94</strain>
    </source>
</reference>
<sequence>MGPKARQTKQQLDEELEHHIANDWADFRRFAPKKEIVLHEAILCFSEGPFWGCTIPSVPHWYLDYLCSGGENFLLWKDEDLAAALSKKGYRKVDVPPMHAPGIPPVASLLWPKVASPGPLKTIPKTAAETDSELMPPPPRPSSATRTPDYSALANMARDPADKQYLLTADDATEAAAGGPGLHLQSELDVSSPSTACAIKHADCVQRSRSYDAAIKRMLFGFRNLDSKMLDLH</sequence>
<feature type="region of interest" description="Disordered" evidence="1">
    <location>
        <begin position="123"/>
        <end position="148"/>
    </location>
</feature>
<dbReference type="Proteomes" id="UP000799764">
    <property type="component" value="Unassembled WGS sequence"/>
</dbReference>
<feature type="non-terminal residue" evidence="2">
    <location>
        <position position="233"/>
    </location>
</feature>
<organism evidence="2 3">
    <name type="scientific">Karstenula rhodostoma CBS 690.94</name>
    <dbReference type="NCBI Taxonomy" id="1392251"/>
    <lineage>
        <taxon>Eukaryota</taxon>
        <taxon>Fungi</taxon>
        <taxon>Dikarya</taxon>
        <taxon>Ascomycota</taxon>
        <taxon>Pezizomycotina</taxon>
        <taxon>Dothideomycetes</taxon>
        <taxon>Pleosporomycetidae</taxon>
        <taxon>Pleosporales</taxon>
        <taxon>Massarineae</taxon>
        <taxon>Didymosphaeriaceae</taxon>
        <taxon>Karstenula</taxon>
    </lineage>
</organism>
<name>A0A9P4PBV0_9PLEO</name>
<accession>A0A9P4PBV0</accession>
<dbReference type="AlphaFoldDB" id="A0A9P4PBV0"/>